<keyword evidence="2" id="KW-1185">Reference proteome</keyword>
<evidence type="ECO:0000313" key="2">
    <source>
        <dbReference type="Proteomes" id="UP000286402"/>
    </source>
</evidence>
<reference evidence="1 2" key="1">
    <citation type="submission" date="2016-07" db="EMBL/GenBank/DDBJ databases">
        <title>Genome analysis of Sphingobacterium siyangense T12B17.</title>
        <authorList>
            <person name="Xu D."/>
            <person name="Su Y."/>
            <person name="Zheng S."/>
        </authorList>
    </citation>
    <scope>NUCLEOTIDE SEQUENCE [LARGE SCALE GENOMIC DNA]</scope>
    <source>
        <strain evidence="1 2">T12B17</strain>
    </source>
</reference>
<dbReference type="InterPro" id="IPR016888">
    <property type="entry name" value="UCP028498"/>
</dbReference>
<dbReference type="Proteomes" id="UP000286402">
    <property type="component" value="Unassembled WGS sequence"/>
</dbReference>
<protein>
    <recommendedName>
        <fullName evidence="3">DUF2255 family protein</fullName>
    </recommendedName>
</protein>
<dbReference type="EMBL" id="MCAQ01000023">
    <property type="protein sequence ID" value="RKF34819.1"/>
    <property type="molecule type" value="Genomic_DNA"/>
</dbReference>
<proteinExistence type="predicted"/>
<dbReference type="Pfam" id="PF10012">
    <property type="entry name" value="DUF2255"/>
    <property type="match status" value="1"/>
</dbReference>
<organism evidence="1 2">
    <name type="scientific">Sphingobacterium siyangense</name>
    <dbReference type="NCBI Taxonomy" id="459529"/>
    <lineage>
        <taxon>Bacteria</taxon>
        <taxon>Pseudomonadati</taxon>
        <taxon>Bacteroidota</taxon>
        <taxon>Sphingobacteriia</taxon>
        <taxon>Sphingobacteriales</taxon>
        <taxon>Sphingobacteriaceae</taxon>
        <taxon>Sphingobacterium</taxon>
    </lineage>
</organism>
<sequence length="129" mass="15278">MNGKKKFPVEFYKYLEENTLVEIKSGENRTKFTEIWMVIVDERVFARSWNKNQSGWMNDFLANKVGMIKFGAEIIDVTVRKLGDNHPIHQKINQAYLEKYTQDYNLEYAKEISLPEYAHYTIEFFPSAP</sequence>
<evidence type="ECO:0008006" key="3">
    <source>
        <dbReference type="Google" id="ProtNLM"/>
    </source>
</evidence>
<accession>A0A420FPC5</accession>
<name>A0A420FPC5_9SPHI</name>
<dbReference type="AlphaFoldDB" id="A0A420FPC5"/>
<comment type="caution">
    <text evidence="1">The sequence shown here is derived from an EMBL/GenBank/DDBJ whole genome shotgun (WGS) entry which is preliminary data.</text>
</comment>
<dbReference type="RefSeq" id="WP_120334610.1">
    <property type="nucleotide sequence ID" value="NZ_MCAQ01000023.1"/>
</dbReference>
<evidence type="ECO:0000313" key="1">
    <source>
        <dbReference type="EMBL" id="RKF34819.1"/>
    </source>
</evidence>
<gene>
    <name evidence="1" type="ORF">BCY89_07600</name>
</gene>